<dbReference type="PANTHER" id="PTHR12526:SF630">
    <property type="entry name" value="GLYCOSYLTRANSFERASE"/>
    <property type="match status" value="1"/>
</dbReference>
<evidence type="ECO:0000259" key="2">
    <source>
        <dbReference type="Pfam" id="PF13579"/>
    </source>
</evidence>
<feature type="domain" description="Glycosyltransferase subfamily 4-like N-terminal" evidence="2">
    <location>
        <begin position="14"/>
        <end position="188"/>
    </location>
</feature>
<dbReference type="AlphaFoldDB" id="A0A150PJG2"/>
<proteinExistence type="predicted"/>
<dbReference type="InterPro" id="IPR028098">
    <property type="entry name" value="Glyco_trans_4-like_N"/>
</dbReference>
<organism evidence="3 4">
    <name type="scientific">Sorangium cellulosum</name>
    <name type="common">Polyangium cellulosum</name>
    <dbReference type="NCBI Taxonomy" id="56"/>
    <lineage>
        <taxon>Bacteria</taxon>
        <taxon>Pseudomonadati</taxon>
        <taxon>Myxococcota</taxon>
        <taxon>Polyangia</taxon>
        <taxon>Polyangiales</taxon>
        <taxon>Polyangiaceae</taxon>
        <taxon>Sorangium</taxon>
    </lineage>
</organism>
<sequence length="691" mass="76034">MRICILGKYPPIEGGVSTNTYWLPRGLAERGHAVHVVTNGDEVEEMYRLTLEPDDWPWYEPRFEETGGYVRVYNPDGFSRRAMGHIPEANPFVSKLASLATDVIRRNACEMILAYYYEPYAVAGWLASRWTGRPLITKHAGSDLDRLFRVPDLSTAYKEMLRSADAVVTQTRLMPRFLGFGVPRRRLVPDVAYSIPTTVFHPGAEPLDVERLALPLGGPDARRPRPFDPRVPTVGVYGKIGGSKGTFDLIASLGALARQGRDFNLLAMVGAAQGDILAPELREAGIEERTYLLPMLPNWKVPAFLRACTVVCFLERDFPVAIHGPIQPREVFACGRCLVLSREIAAKQRYRDRLSPGENILIVEDPKDHAELSAVIGSALESADRAAGIGARGAELSRSLEDHGAFVRGWEEVLSRYSGGNVVSEAAEGPPSAADALDVSMRDIVSFLGRKCSWIVEEFLRGAPGGEPRQVAVRFSEFVAERLPRDAFGDDTPKVLAAVRYARARALAAHDPLDDHAPLFAVSDRLYGRPVSRESAWELRPVRGRTVRVEEFDYNVSGLFIESSLFGQEPRSDQEEQLARLAPERVMVLFQRTANLIPCELRIDGATRALVDACDGTRTTGDLVAELCRRFGAEADEQREALTGRLLAALDGLYRANVIVFGEKKPGWGWSGGARSLDGGPEEGVAGSSGH</sequence>
<feature type="region of interest" description="Disordered" evidence="1">
    <location>
        <begin position="671"/>
        <end position="691"/>
    </location>
</feature>
<dbReference type="EMBL" id="JELY01001416">
    <property type="protein sequence ID" value="KYF55849.1"/>
    <property type="molecule type" value="Genomic_DNA"/>
</dbReference>
<accession>A0A150PJG2</accession>
<comment type="caution">
    <text evidence="3">The sequence shown here is derived from an EMBL/GenBank/DDBJ whole genome shotgun (WGS) entry which is preliminary data.</text>
</comment>
<dbReference type="Gene3D" id="3.40.50.2000">
    <property type="entry name" value="Glycogen Phosphorylase B"/>
    <property type="match status" value="2"/>
</dbReference>
<dbReference type="PANTHER" id="PTHR12526">
    <property type="entry name" value="GLYCOSYLTRANSFERASE"/>
    <property type="match status" value="1"/>
</dbReference>
<reference evidence="3 4" key="1">
    <citation type="submission" date="2014-02" db="EMBL/GenBank/DDBJ databases">
        <title>The small core and large imbalanced accessory genome model reveals a collaborative survival strategy of Sorangium cellulosum strains in nature.</title>
        <authorList>
            <person name="Han K."/>
            <person name="Peng R."/>
            <person name="Blom J."/>
            <person name="Li Y.-Z."/>
        </authorList>
    </citation>
    <scope>NUCLEOTIDE SEQUENCE [LARGE SCALE GENOMIC DNA]</scope>
    <source>
        <strain evidence="3 4">So0157-25</strain>
    </source>
</reference>
<gene>
    <name evidence="3" type="ORF">BE08_05005</name>
</gene>
<name>A0A150PJG2_SORCE</name>
<protein>
    <recommendedName>
        <fullName evidence="2">Glycosyltransferase subfamily 4-like N-terminal domain-containing protein</fullName>
    </recommendedName>
</protein>
<dbReference type="Pfam" id="PF13579">
    <property type="entry name" value="Glyco_trans_4_4"/>
    <property type="match status" value="1"/>
</dbReference>
<evidence type="ECO:0000313" key="3">
    <source>
        <dbReference type="EMBL" id="KYF55849.1"/>
    </source>
</evidence>
<dbReference type="Proteomes" id="UP000075420">
    <property type="component" value="Unassembled WGS sequence"/>
</dbReference>
<dbReference type="GO" id="GO:0016757">
    <property type="term" value="F:glycosyltransferase activity"/>
    <property type="evidence" value="ECO:0007669"/>
    <property type="project" value="UniProtKB-ARBA"/>
</dbReference>
<dbReference type="SUPFAM" id="SSF53756">
    <property type="entry name" value="UDP-Glycosyltransferase/glycogen phosphorylase"/>
    <property type="match status" value="1"/>
</dbReference>
<evidence type="ECO:0000313" key="4">
    <source>
        <dbReference type="Proteomes" id="UP000075420"/>
    </source>
</evidence>
<evidence type="ECO:0000256" key="1">
    <source>
        <dbReference type="SAM" id="MobiDB-lite"/>
    </source>
</evidence>